<proteinExistence type="predicted"/>
<evidence type="ECO:0000313" key="3">
    <source>
        <dbReference type="Proteomes" id="UP000673691"/>
    </source>
</evidence>
<evidence type="ECO:0000256" key="1">
    <source>
        <dbReference type="SAM" id="MobiDB-lite"/>
    </source>
</evidence>
<protein>
    <submittedName>
        <fullName evidence="2">Uncharacterized protein</fullName>
    </submittedName>
</protein>
<dbReference type="AlphaFoldDB" id="A0A8H7ZYV2"/>
<name>A0A8H7ZYV2_9FUNG</name>
<keyword evidence="3" id="KW-1185">Reference proteome</keyword>
<sequence length="338" mass="36976">SPPRDTDGCEGGVWRRKTQGSLGTGSEPAATGLVEPHLILLNVDFSVNGSVPVRRRKAFKGGAKQVPAESKRNRDNQTTASGPVPTGGRLLPSRGGMATQGRLHLGPGRRSHFPAYQPGTIGLAVRSKVSRDGEEFGEREDSFSLSEWWMVRLLKVNDLLSFLGVSTVVSGFTKVATLITCISVPFCKTAFRVSHLLPTSWMVWVTSEDVTEKLSVYGKLPVTVLVTDVIVGGGAAVVSGTATNVERSKKVFPETCPEKEYTDPSTGFAKMPFSSRSAQNDAEKVTSSARSRFIVYWRPDCLVMEWTWPIPWMVSMVSFEEEDGFRKTVEERKGSNTL</sequence>
<evidence type="ECO:0000313" key="2">
    <source>
        <dbReference type="EMBL" id="KAG5461523.1"/>
    </source>
</evidence>
<organism evidence="2 3">
    <name type="scientific">Olpidium bornovanus</name>
    <dbReference type="NCBI Taxonomy" id="278681"/>
    <lineage>
        <taxon>Eukaryota</taxon>
        <taxon>Fungi</taxon>
        <taxon>Fungi incertae sedis</taxon>
        <taxon>Olpidiomycota</taxon>
        <taxon>Olpidiomycotina</taxon>
        <taxon>Olpidiomycetes</taxon>
        <taxon>Olpidiales</taxon>
        <taxon>Olpidiaceae</taxon>
        <taxon>Olpidium</taxon>
    </lineage>
</organism>
<dbReference type="EMBL" id="JAEFCI010003514">
    <property type="protein sequence ID" value="KAG5461523.1"/>
    <property type="molecule type" value="Genomic_DNA"/>
</dbReference>
<dbReference type="Proteomes" id="UP000673691">
    <property type="component" value="Unassembled WGS sequence"/>
</dbReference>
<feature type="non-terminal residue" evidence="2">
    <location>
        <position position="1"/>
    </location>
</feature>
<gene>
    <name evidence="2" type="ORF">BJ554DRAFT_6268</name>
</gene>
<comment type="caution">
    <text evidence="2">The sequence shown here is derived from an EMBL/GenBank/DDBJ whole genome shotgun (WGS) entry which is preliminary data.</text>
</comment>
<feature type="region of interest" description="Disordered" evidence="1">
    <location>
        <begin position="1"/>
        <end position="29"/>
    </location>
</feature>
<accession>A0A8H7ZYV2</accession>
<feature type="region of interest" description="Disordered" evidence="1">
    <location>
        <begin position="58"/>
        <end position="110"/>
    </location>
</feature>
<reference evidence="2 3" key="1">
    <citation type="journal article" name="Sci. Rep.">
        <title>Genome-scale phylogenetic analyses confirm Olpidium as the closest living zoosporic fungus to the non-flagellated, terrestrial fungi.</title>
        <authorList>
            <person name="Chang Y."/>
            <person name="Rochon D."/>
            <person name="Sekimoto S."/>
            <person name="Wang Y."/>
            <person name="Chovatia M."/>
            <person name="Sandor L."/>
            <person name="Salamov A."/>
            <person name="Grigoriev I.V."/>
            <person name="Stajich J.E."/>
            <person name="Spatafora J.W."/>
        </authorList>
    </citation>
    <scope>NUCLEOTIDE SEQUENCE [LARGE SCALE GENOMIC DNA]</scope>
    <source>
        <strain evidence="2">S191</strain>
    </source>
</reference>